<protein>
    <submittedName>
        <fullName evidence="2">Uncharacterized protein</fullName>
    </submittedName>
</protein>
<accession>A0AAQ3N6D5</accession>
<feature type="transmembrane region" description="Helical" evidence="1">
    <location>
        <begin position="7"/>
        <end position="23"/>
    </location>
</feature>
<evidence type="ECO:0000256" key="1">
    <source>
        <dbReference type="SAM" id="Phobius"/>
    </source>
</evidence>
<evidence type="ECO:0000313" key="3">
    <source>
        <dbReference type="Proteomes" id="UP001374535"/>
    </source>
</evidence>
<organism evidence="2 3">
    <name type="scientific">Vigna mungo</name>
    <name type="common">Black gram</name>
    <name type="synonym">Phaseolus mungo</name>
    <dbReference type="NCBI Taxonomy" id="3915"/>
    <lineage>
        <taxon>Eukaryota</taxon>
        <taxon>Viridiplantae</taxon>
        <taxon>Streptophyta</taxon>
        <taxon>Embryophyta</taxon>
        <taxon>Tracheophyta</taxon>
        <taxon>Spermatophyta</taxon>
        <taxon>Magnoliopsida</taxon>
        <taxon>eudicotyledons</taxon>
        <taxon>Gunneridae</taxon>
        <taxon>Pentapetalae</taxon>
        <taxon>rosids</taxon>
        <taxon>fabids</taxon>
        <taxon>Fabales</taxon>
        <taxon>Fabaceae</taxon>
        <taxon>Papilionoideae</taxon>
        <taxon>50 kb inversion clade</taxon>
        <taxon>NPAAA clade</taxon>
        <taxon>indigoferoid/millettioid clade</taxon>
        <taxon>Phaseoleae</taxon>
        <taxon>Vigna</taxon>
    </lineage>
</organism>
<keyword evidence="3" id="KW-1185">Reference proteome</keyword>
<sequence length="119" mass="13523">MIKSDRVAILMMIMLGFVQILSIEAKLPCAVQCGIQCFGSEYLYPVCLKNCIDNCNKGTTTAYNCITKCGVNKTVTVTIGNYFLMKFKFSLMLLFFIIELIILFISFTMAFMYQMIVVM</sequence>
<dbReference type="AlphaFoldDB" id="A0AAQ3N6D5"/>
<keyword evidence="1" id="KW-0472">Membrane</keyword>
<dbReference type="Proteomes" id="UP001374535">
    <property type="component" value="Chromosome 7"/>
</dbReference>
<name>A0AAQ3N6D5_VIGMU</name>
<evidence type="ECO:0000313" key="2">
    <source>
        <dbReference type="EMBL" id="WVZ03605.1"/>
    </source>
</evidence>
<dbReference type="EMBL" id="CP144694">
    <property type="protein sequence ID" value="WVZ03605.1"/>
    <property type="molecule type" value="Genomic_DNA"/>
</dbReference>
<proteinExistence type="predicted"/>
<feature type="transmembrane region" description="Helical" evidence="1">
    <location>
        <begin position="91"/>
        <end position="113"/>
    </location>
</feature>
<keyword evidence="1" id="KW-0812">Transmembrane</keyword>
<gene>
    <name evidence="2" type="ORF">V8G54_024411</name>
</gene>
<keyword evidence="1" id="KW-1133">Transmembrane helix</keyword>
<reference evidence="2 3" key="1">
    <citation type="journal article" date="2023" name="Life. Sci Alliance">
        <title>Evolutionary insights into 3D genome organization and epigenetic landscape of Vigna mungo.</title>
        <authorList>
            <person name="Junaid A."/>
            <person name="Singh B."/>
            <person name="Bhatia S."/>
        </authorList>
    </citation>
    <scope>NUCLEOTIDE SEQUENCE [LARGE SCALE GENOMIC DNA]</scope>
    <source>
        <strain evidence="2">Urdbean</strain>
    </source>
</reference>